<dbReference type="InterPro" id="IPR037118">
    <property type="entry name" value="Val-tRNA_synth_C_sf"/>
</dbReference>
<comment type="domain">
    <text evidence="12">The C-terminal coiled-coil domain is crucial for aminoacylation activity.</text>
</comment>
<dbReference type="EC" id="6.1.1.9" evidence="12"/>
<dbReference type="NCBIfam" id="NF004349">
    <property type="entry name" value="PRK05729.1"/>
    <property type="match status" value="1"/>
</dbReference>
<sequence>MKKELPKVYEPQEVEGRVYEMWEKNGCFEGHRDPDKKPFTIVMPPPNVTGQLHMGHAMDSTLQDILIRFKRMEGYAALWVPGTDHAGIATQIKVEEELRKNEGLTRYDLGRDKFLERVWDWKHKYGDRIVQQQKKLGASCDWSRARFTMDEGLSNAVRHVFVSLYKKGLIYKGSRIINWCPHCVTALSDAEVEYKDKPGNLWHLKYPIKGEEGRYVIVATTRPETMMGDTGVAVNPNDDRYKDLIGKTCILPLMDREIPIVADEYVDMEFGTGCVKMTPAHDPNDFEVGLRHNLESIRVLDDEGKVNANGGKYEGMDRYEARKAVVADLEALGLLEKVEPHAHNVGTCYRCGTDVEPIISAQWFVKMGPLAEEALRVVNDGEVKFVPDRFSKTYTNWMENVHDWCISRQLWWGHRIPAWTCEECGHITVSETDPTECEHCHSKHIKQEDDVLDTWFSSALWPFSTLGWPDENSEDYKYFYPTDVLVTGYDIIFFWVARMIFSACEHTGKPPFHTVFIHGLVRDDKGRKMSKSLGNGIDPLEIAEKYGADALRFNLVTGNSPGNDMRFYTERCEAMRNFANKIWNASRFLMMNLTIDKCELPEKLEMEDRWILSKLNSLIPEMTENMDKYELGVAAQKIYDFIWDSYCDWYIELTKARLQGDDEEAKVNAQKVLCYVLTQILKLLHPFMPFITEEIWQALPHVEVSGGHFDGEQAKQPHKSGDYLMLQKWPEHSVALDFPDEERAMEMIMDAIGAIRTRRSEMNVPPSKKAHVTVSTLHRDVFELGIPFLKRLGYASDVTITGVTDADQDTKGMVTVITHAARISIPLAELVDMEKEKARMEKELKKNQAELDKLDTKLNNPGFVNKAPANVVEAERERAVKLRELVTKLQGELSNM</sequence>
<evidence type="ECO:0000256" key="7">
    <source>
        <dbReference type="ARBA" id="ARBA00022917"/>
    </source>
</evidence>
<evidence type="ECO:0000256" key="9">
    <source>
        <dbReference type="ARBA" id="ARBA00023146"/>
    </source>
</evidence>
<reference evidence="16 17" key="2">
    <citation type="submission" date="2007-06" db="EMBL/GenBank/DDBJ databases">
        <title>Draft genome sequence of Pseudoflavonifractor capillosus ATCC 29799.</title>
        <authorList>
            <person name="Sudarsanam P."/>
            <person name="Ley R."/>
            <person name="Guruge J."/>
            <person name="Turnbaugh P.J."/>
            <person name="Mahowald M."/>
            <person name="Liep D."/>
            <person name="Gordon J."/>
        </authorList>
    </citation>
    <scope>NUCLEOTIDE SEQUENCE [LARGE SCALE GENOMIC DNA]</scope>
    <source>
        <strain evidence="16 17">ATCC 29799</strain>
    </source>
</reference>
<keyword evidence="8 12" id="KW-0175">Coiled coil</keyword>
<dbReference type="GO" id="GO:0005524">
    <property type="term" value="F:ATP binding"/>
    <property type="evidence" value="ECO:0007669"/>
    <property type="project" value="UniProtKB-UniRule"/>
</dbReference>
<comment type="catalytic activity">
    <reaction evidence="10 12">
        <text>tRNA(Val) + L-valine + ATP = L-valyl-tRNA(Val) + AMP + diphosphate</text>
        <dbReference type="Rhea" id="RHEA:10704"/>
        <dbReference type="Rhea" id="RHEA-COMP:9672"/>
        <dbReference type="Rhea" id="RHEA-COMP:9708"/>
        <dbReference type="ChEBI" id="CHEBI:30616"/>
        <dbReference type="ChEBI" id="CHEBI:33019"/>
        <dbReference type="ChEBI" id="CHEBI:57762"/>
        <dbReference type="ChEBI" id="CHEBI:78442"/>
        <dbReference type="ChEBI" id="CHEBI:78537"/>
        <dbReference type="ChEBI" id="CHEBI:456215"/>
        <dbReference type="EC" id="6.1.1.9"/>
    </reaction>
</comment>
<dbReference type="PROSITE" id="PS00178">
    <property type="entry name" value="AA_TRNA_LIGASE_I"/>
    <property type="match status" value="1"/>
</dbReference>
<dbReference type="Pfam" id="PF00133">
    <property type="entry name" value="tRNA-synt_1"/>
    <property type="match status" value="1"/>
</dbReference>
<reference evidence="16 17" key="1">
    <citation type="submission" date="2007-04" db="EMBL/GenBank/DDBJ databases">
        <authorList>
            <person name="Fulton L."/>
            <person name="Clifton S."/>
            <person name="Fulton B."/>
            <person name="Xu J."/>
            <person name="Minx P."/>
            <person name="Pepin K.H."/>
            <person name="Johnson M."/>
            <person name="Thiruvilangam P."/>
            <person name="Bhonagiri V."/>
            <person name="Nash W.E."/>
            <person name="Mardis E.R."/>
            <person name="Wilson R.K."/>
        </authorList>
    </citation>
    <scope>NUCLEOTIDE SEQUENCE [LARGE SCALE GENOMIC DNA]</scope>
    <source>
        <strain evidence="16 17">ATCC 29799</strain>
    </source>
</reference>
<dbReference type="InterPro" id="IPR001412">
    <property type="entry name" value="aa-tRNA-synth_I_CS"/>
</dbReference>
<dbReference type="Pfam" id="PF08264">
    <property type="entry name" value="Anticodon_1"/>
    <property type="match status" value="1"/>
</dbReference>
<dbReference type="OrthoDB" id="9810365at2"/>
<comment type="function">
    <text evidence="12">Catalyzes the attachment of valine to tRNA(Val). As ValRS can inadvertently accommodate and process structurally similar amino acids such as threonine, to avoid such errors, it has a 'posttransfer' editing activity that hydrolyzes mischarged Thr-tRNA(Val) in a tRNA-dependent manner.</text>
</comment>
<dbReference type="FunFam" id="1.10.730.10:FF:000014">
    <property type="entry name" value="Valine--tRNA ligase"/>
    <property type="match status" value="1"/>
</dbReference>
<organism evidence="16 17">
    <name type="scientific">Pseudoflavonifractor capillosus ATCC 29799</name>
    <dbReference type="NCBI Taxonomy" id="411467"/>
    <lineage>
        <taxon>Bacteria</taxon>
        <taxon>Bacillati</taxon>
        <taxon>Bacillota</taxon>
        <taxon>Clostridia</taxon>
        <taxon>Eubacteriales</taxon>
        <taxon>Oscillospiraceae</taxon>
        <taxon>Pseudoflavonifractor</taxon>
    </lineage>
</organism>
<proteinExistence type="inferred from homology"/>
<protein>
    <recommendedName>
        <fullName evidence="12">Valine--tRNA ligase</fullName>
        <ecNumber evidence="12">6.1.1.9</ecNumber>
    </recommendedName>
    <alternativeName>
        <fullName evidence="12">Valyl-tRNA synthetase</fullName>
        <shortName evidence="12">ValRS</shortName>
    </alternativeName>
</protein>
<comment type="subcellular location">
    <subcellularLocation>
        <location evidence="1 12">Cytoplasm</location>
    </subcellularLocation>
</comment>
<dbReference type="InterPro" id="IPR009080">
    <property type="entry name" value="tRNAsynth_Ia_anticodon-bd"/>
</dbReference>
<comment type="caution">
    <text evidence="16">The sequence shown here is derived from an EMBL/GenBank/DDBJ whole genome shotgun (WGS) entry which is preliminary data.</text>
</comment>
<dbReference type="InterPro" id="IPR010978">
    <property type="entry name" value="tRNA-bd_arm"/>
</dbReference>
<dbReference type="CDD" id="cd07962">
    <property type="entry name" value="Anticodon_Ia_Val"/>
    <property type="match status" value="1"/>
</dbReference>
<dbReference type="FunFam" id="3.40.50.620:FF:000098">
    <property type="entry name" value="Valine--tRNA ligase"/>
    <property type="match status" value="1"/>
</dbReference>
<name>A6NZ53_9FIRM</name>
<dbReference type="InterPro" id="IPR013155">
    <property type="entry name" value="M/V/L/I-tRNA-synth_anticd-bd"/>
</dbReference>
<keyword evidence="17" id="KW-1185">Reference proteome</keyword>
<evidence type="ECO:0000256" key="12">
    <source>
        <dbReference type="HAMAP-Rule" id="MF_02004"/>
    </source>
</evidence>
<dbReference type="FunFam" id="1.10.287.380:FF:000001">
    <property type="entry name" value="Valine--tRNA ligase"/>
    <property type="match status" value="1"/>
</dbReference>
<accession>A6NZ53</accession>
<evidence type="ECO:0000256" key="8">
    <source>
        <dbReference type="ARBA" id="ARBA00023054"/>
    </source>
</evidence>
<dbReference type="InterPro" id="IPR009008">
    <property type="entry name" value="Val/Leu/Ile-tRNA-synth_edit"/>
</dbReference>
<keyword evidence="5 12" id="KW-0547">Nucleotide-binding</keyword>
<keyword evidence="3 12" id="KW-0963">Cytoplasm</keyword>
<dbReference type="Pfam" id="PF10458">
    <property type="entry name" value="Val_tRNA-synt_C"/>
    <property type="match status" value="1"/>
</dbReference>
<evidence type="ECO:0000256" key="4">
    <source>
        <dbReference type="ARBA" id="ARBA00022598"/>
    </source>
</evidence>
<dbReference type="GO" id="GO:0002161">
    <property type="term" value="F:aminoacyl-tRNA deacylase activity"/>
    <property type="evidence" value="ECO:0007669"/>
    <property type="project" value="InterPro"/>
</dbReference>
<dbReference type="PANTHER" id="PTHR11946:SF93">
    <property type="entry name" value="VALINE--TRNA LIGASE, CHLOROPLASTIC_MITOCHONDRIAL 2"/>
    <property type="match status" value="1"/>
</dbReference>
<evidence type="ECO:0000256" key="1">
    <source>
        <dbReference type="ARBA" id="ARBA00004496"/>
    </source>
</evidence>
<keyword evidence="6 12" id="KW-0067">ATP-binding</keyword>
<keyword evidence="7 12" id="KW-0648">Protein biosynthesis</keyword>
<dbReference type="Gene3D" id="1.10.730.10">
    <property type="entry name" value="Isoleucyl-tRNA Synthetase, Domain 1"/>
    <property type="match status" value="1"/>
</dbReference>
<evidence type="ECO:0000256" key="3">
    <source>
        <dbReference type="ARBA" id="ARBA00022490"/>
    </source>
</evidence>
<evidence type="ECO:0000256" key="10">
    <source>
        <dbReference type="ARBA" id="ARBA00047552"/>
    </source>
</evidence>
<feature type="domain" description="Aminoacyl-tRNA synthetase class Ia" evidence="13">
    <location>
        <begin position="18"/>
        <end position="566"/>
    </location>
</feature>
<dbReference type="InterPro" id="IPR002303">
    <property type="entry name" value="Valyl-tRNA_ligase"/>
</dbReference>
<dbReference type="GO" id="GO:0005829">
    <property type="term" value="C:cytosol"/>
    <property type="evidence" value="ECO:0007669"/>
    <property type="project" value="TreeGrafter"/>
</dbReference>
<dbReference type="eggNOG" id="COG0525">
    <property type="taxonomic scope" value="Bacteria"/>
</dbReference>
<dbReference type="SUPFAM" id="SSF50677">
    <property type="entry name" value="ValRS/IleRS/LeuRS editing domain"/>
    <property type="match status" value="1"/>
</dbReference>
<evidence type="ECO:0000313" key="16">
    <source>
        <dbReference type="EMBL" id="EDM98702.1"/>
    </source>
</evidence>
<dbReference type="PANTHER" id="PTHR11946">
    <property type="entry name" value="VALYL-TRNA SYNTHETASES"/>
    <property type="match status" value="1"/>
</dbReference>
<evidence type="ECO:0000259" key="15">
    <source>
        <dbReference type="Pfam" id="PF10458"/>
    </source>
</evidence>
<keyword evidence="4 12" id="KW-0436">Ligase</keyword>
<dbReference type="HAMAP" id="MF_02004">
    <property type="entry name" value="Val_tRNA_synth_type1"/>
    <property type="match status" value="1"/>
</dbReference>
<gene>
    <name evidence="12 16" type="primary">valS</name>
    <name evidence="16" type="ORF">BACCAP_03504</name>
</gene>
<dbReference type="InterPro" id="IPR002300">
    <property type="entry name" value="aa-tRNA-synth_Ia"/>
</dbReference>
<dbReference type="FunFam" id="3.40.50.620:FF:000032">
    <property type="entry name" value="Valine--tRNA ligase"/>
    <property type="match status" value="1"/>
</dbReference>
<feature type="short sequence motif" description="'KMSKS' region" evidence="12">
    <location>
        <begin position="528"/>
        <end position="532"/>
    </location>
</feature>
<dbReference type="Gene3D" id="3.40.50.620">
    <property type="entry name" value="HUPs"/>
    <property type="match status" value="2"/>
</dbReference>
<feature type="short sequence motif" description="'HIGH' region" evidence="12">
    <location>
        <begin position="46"/>
        <end position="56"/>
    </location>
</feature>
<dbReference type="STRING" id="411467.BACCAP_03504"/>
<dbReference type="SUPFAM" id="SSF46589">
    <property type="entry name" value="tRNA-binding arm"/>
    <property type="match status" value="1"/>
</dbReference>
<dbReference type="InterPro" id="IPR014729">
    <property type="entry name" value="Rossmann-like_a/b/a_fold"/>
</dbReference>
<evidence type="ECO:0000256" key="2">
    <source>
        <dbReference type="ARBA" id="ARBA00011245"/>
    </source>
</evidence>
<evidence type="ECO:0000256" key="5">
    <source>
        <dbReference type="ARBA" id="ARBA00022741"/>
    </source>
</evidence>
<keyword evidence="9 12" id="KW-0030">Aminoacyl-tRNA synthetase</keyword>
<dbReference type="EMBL" id="AAXG02000032">
    <property type="protein sequence ID" value="EDM98702.1"/>
    <property type="molecule type" value="Genomic_DNA"/>
</dbReference>
<feature type="binding site" evidence="12">
    <location>
        <position position="531"/>
    </location>
    <ligand>
        <name>ATP</name>
        <dbReference type="ChEBI" id="CHEBI:30616"/>
    </ligand>
</feature>
<evidence type="ECO:0000256" key="6">
    <source>
        <dbReference type="ARBA" id="ARBA00022840"/>
    </source>
</evidence>
<dbReference type="PRINTS" id="PR00986">
    <property type="entry name" value="TRNASYNTHVAL"/>
</dbReference>
<dbReference type="GO" id="GO:0006438">
    <property type="term" value="P:valyl-tRNA aminoacylation"/>
    <property type="evidence" value="ECO:0007669"/>
    <property type="project" value="UniProtKB-UniRule"/>
</dbReference>
<dbReference type="SUPFAM" id="SSF47323">
    <property type="entry name" value="Anticodon-binding domain of a subclass of class I aminoacyl-tRNA synthetases"/>
    <property type="match status" value="1"/>
</dbReference>
<dbReference type="AlphaFoldDB" id="A6NZ53"/>
<comment type="domain">
    <text evidence="12">ValRS has two distinct active sites: one for aminoacylation and one for editing. The misactivated threonine is translocated from the active site to the editing site.</text>
</comment>
<dbReference type="GO" id="GO:0004832">
    <property type="term" value="F:valine-tRNA ligase activity"/>
    <property type="evidence" value="ECO:0007669"/>
    <property type="project" value="UniProtKB-UniRule"/>
</dbReference>
<feature type="domain" description="Methionyl/Valyl/Leucyl/Isoleucyl-tRNA synthetase anticodon-binding" evidence="14">
    <location>
        <begin position="608"/>
        <end position="773"/>
    </location>
</feature>
<evidence type="ECO:0000256" key="11">
    <source>
        <dbReference type="ARBA" id="ARBA00060830"/>
    </source>
</evidence>
<comment type="subunit">
    <text evidence="2 12">Monomer.</text>
</comment>
<dbReference type="RefSeq" id="WP_006574008.1">
    <property type="nucleotide sequence ID" value="NZ_AAXG02000032.1"/>
</dbReference>
<dbReference type="NCBIfam" id="TIGR00422">
    <property type="entry name" value="valS"/>
    <property type="match status" value="1"/>
</dbReference>
<dbReference type="InterPro" id="IPR033705">
    <property type="entry name" value="Anticodon_Ia_Val"/>
</dbReference>
<dbReference type="Proteomes" id="UP000003639">
    <property type="component" value="Unassembled WGS sequence"/>
</dbReference>
<dbReference type="SUPFAM" id="SSF52374">
    <property type="entry name" value="Nucleotidylyl transferase"/>
    <property type="match status" value="1"/>
</dbReference>
<comment type="similarity">
    <text evidence="11 12">Belongs to the class-I aminoacyl-tRNA synthetase family. ValS type 1 subfamily.</text>
</comment>
<feature type="domain" description="Valyl-tRNA synthetase tRNA-binding arm" evidence="15">
    <location>
        <begin position="832"/>
        <end position="896"/>
    </location>
</feature>
<dbReference type="Gene3D" id="1.10.287.380">
    <property type="entry name" value="Valyl-tRNA synthetase, C-terminal domain"/>
    <property type="match status" value="1"/>
</dbReference>
<evidence type="ECO:0000259" key="14">
    <source>
        <dbReference type="Pfam" id="PF08264"/>
    </source>
</evidence>
<evidence type="ECO:0000259" key="13">
    <source>
        <dbReference type="Pfam" id="PF00133"/>
    </source>
</evidence>
<dbReference type="FunFam" id="3.90.740.10:FF:000005">
    <property type="entry name" value="Valine--tRNA ligase, mitochondrial"/>
    <property type="match status" value="1"/>
</dbReference>
<dbReference type="CDD" id="cd00817">
    <property type="entry name" value="ValRS_core"/>
    <property type="match status" value="1"/>
</dbReference>
<dbReference type="Gene3D" id="3.90.740.10">
    <property type="entry name" value="Valyl/Leucyl/Isoleucyl-tRNA synthetase, editing domain"/>
    <property type="match status" value="1"/>
</dbReference>
<dbReference type="InterPro" id="IPR019499">
    <property type="entry name" value="Val-tRNA_synth_tRNA-bd"/>
</dbReference>
<feature type="coiled-coil region" evidence="12">
    <location>
        <begin position="830"/>
        <end position="892"/>
    </location>
</feature>
<evidence type="ECO:0000313" key="17">
    <source>
        <dbReference type="Proteomes" id="UP000003639"/>
    </source>
</evidence>